<keyword evidence="11" id="KW-1185">Reference proteome</keyword>
<feature type="transmembrane region" description="Helical" evidence="9">
    <location>
        <begin position="7"/>
        <end position="28"/>
    </location>
</feature>
<dbReference type="GO" id="GO:0005886">
    <property type="term" value="C:plasma membrane"/>
    <property type="evidence" value="ECO:0007669"/>
    <property type="project" value="UniProtKB-SubCell"/>
</dbReference>
<keyword evidence="8 9" id="KW-0472">Membrane</keyword>
<keyword evidence="4 9" id="KW-0813">Transport</keyword>
<reference evidence="10" key="1">
    <citation type="submission" date="2025-08" db="UniProtKB">
        <authorList>
            <consortium name="Ensembl"/>
        </authorList>
    </citation>
    <scope>IDENTIFICATION</scope>
</reference>
<dbReference type="GeneTree" id="ENSGT00390000003774"/>
<evidence type="ECO:0000256" key="8">
    <source>
        <dbReference type="ARBA" id="ARBA00023136"/>
    </source>
</evidence>
<evidence type="ECO:0000313" key="10">
    <source>
        <dbReference type="Ensembl" id="ENSEBUP00000018346.1"/>
    </source>
</evidence>
<comment type="similarity">
    <text evidence="3 9">Belongs to the riboflavin transporter family.</text>
</comment>
<protein>
    <recommendedName>
        <fullName evidence="9">Riboflavin transporter</fullName>
    </recommendedName>
</protein>
<evidence type="ECO:0000256" key="6">
    <source>
        <dbReference type="ARBA" id="ARBA00022692"/>
    </source>
</evidence>
<feature type="transmembrane region" description="Helical" evidence="9">
    <location>
        <begin position="43"/>
        <end position="61"/>
    </location>
</feature>
<feature type="transmembrane region" description="Helical" evidence="9">
    <location>
        <begin position="289"/>
        <end position="311"/>
    </location>
</feature>
<evidence type="ECO:0000256" key="4">
    <source>
        <dbReference type="ARBA" id="ARBA00022448"/>
    </source>
</evidence>
<feature type="transmembrane region" description="Helical" evidence="9">
    <location>
        <begin position="256"/>
        <end position="277"/>
    </location>
</feature>
<evidence type="ECO:0000313" key="11">
    <source>
        <dbReference type="Proteomes" id="UP000694388"/>
    </source>
</evidence>
<dbReference type="OMA" id="NLIMLAW"/>
<dbReference type="Proteomes" id="UP000694388">
    <property type="component" value="Unplaced"/>
</dbReference>
<comment type="subcellular location">
    <subcellularLocation>
        <location evidence="2 9">Cell membrane</location>
        <topology evidence="2 9">Multi-pass membrane protein</topology>
    </subcellularLocation>
</comment>
<comment type="caution">
    <text evidence="9">Lacks conserved residue(s) required for the propagation of feature annotation.</text>
</comment>
<evidence type="ECO:0000256" key="1">
    <source>
        <dbReference type="ARBA" id="ARBA00000215"/>
    </source>
</evidence>
<dbReference type="PANTHER" id="PTHR12929:SF1">
    <property type="entry name" value="SOLUTE CARRIER FAMILY 52, RIBOFLAVIN TRANSPORTER, MEMBER 2"/>
    <property type="match status" value="1"/>
</dbReference>
<name>A0A8C4QPE7_EPTBU</name>
<dbReference type="InterPro" id="IPR009357">
    <property type="entry name" value="Riboflavin_transptr"/>
</dbReference>
<dbReference type="GO" id="GO:0032217">
    <property type="term" value="F:riboflavin transmembrane transporter activity"/>
    <property type="evidence" value="ECO:0007669"/>
    <property type="project" value="UniProtKB-UniRule"/>
</dbReference>
<reference evidence="10" key="2">
    <citation type="submission" date="2025-09" db="UniProtKB">
        <authorList>
            <consortium name="Ensembl"/>
        </authorList>
    </citation>
    <scope>IDENTIFICATION</scope>
</reference>
<feature type="transmembrane region" description="Helical" evidence="9">
    <location>
        <begin position="68"/>
        <end position="89"/>
    </location>
</feature>
<evidence type="ECO:0000256" key="3">
    <source>
        <dbReference type="ARBA" id="ARBA00006366"/>
    </source>
</evidence>
<dbReference type="Ensembl" id="ENSEBUT00000018922.1">
    <property type="protein sequence ID" value="ENSEBUP00000018346.1"/>
    <property type="gene ID" value="ENSEBUG00000011451.1"/>
</dbReference>
<comment type="catalytic activity">
    <reaction evidence="1 9">
        <text>riboflavin(in) = riboflavin(out)</text>
        <dbReference type="Rhea" id="RHEA:35015"/>
        <dbReference type="ChEBI" id="CHEBI:57986"/>
    </reaction>
</comment>
<dbReference type="AlphaFoldDB" id="A0A8C4QPE7"/>
<proteinExistence type="inferred from homology"/>
<accession>A0A8C4QPE7</accession>
<organism evidence="10 11">
    <name type="scientific">Eptatretus burgeri</name>
    <name type="common">Inshore hagfish</name>
    <dbReference type="NCBI Taxonomy" id="7764"/>
    <lineage>
        <taxon>Eukaryota</taxon>
        <taxon>Metazoa</taxon>
        <taxon>Chordata</taxon>
        <taxon>Craniata</taxon>
        <taxon>Vertebrata</taxon>
        <taxon>Cyclostomata</taxon>
        <taxon>Myxini</taxon>
        <taxon>Myxiniformes</taxon>
        <taxon>Myxinidae</taxon>
        <taxon>Eptatretinae</taxon>
        <taxon>Eptatretus</taxon>
    </lineage>
</organism>
<keyword evidence="6 9" id="KW-0812">Transmembrane</keyword>
<feature type="transmembrane region" description="Helical" evidence="9">
    <location>
        <begin position="323"/>
        <end position="351"/>
    </location>
</feature>
<feature type="transmembrane region" description="Helical" evidence="9">
    <location>
        <begin position="181"/>
        <end position="203"/>
    </location>
</feature>
<comment type="function">
    <text evidence="9">Plasma membrane transporter mediating the uptake by cells of the water soluble vitamin B2/riboflavin that plays a key role in biochemical oxidation-reduction reactions of the carbohydrate, lipid, and amino acid metabolism.</text>
</comment>
<evidence type="ECO:0000256" key="7">
    <source>
        <dbReference type="ARBA" id="ARBA00022989"/>
    </source>
</evidence>
<sequence>MWTNPTFTHILVALFTMNSWLAINSIWIEVPAVVQVMPEGWELHSYLNFLLTVANVALMIMEKMIFGLNGFNVAAASLLPVLWNYTIVIKGHSHSVPYLIIVFILSICCCTANITFMPFMHKFRGIYMRTFFVGQSLSALVPSSVALAQGVGMGSCMNVSLNVSEYKMELRYQEENFSVTVYFWVLFCMVLYLSNCIHPIASLDTMEQGIKLKSVSTYSCLPYGLKAFSFAAILSNVAKPIATLFTITFPCKSHSMLGIIITCALSCGGYILVLAILSPCPPLHDTTVGGVIMVMVWVMFLGLFTYLKAMIGCILHDMGHSALVWGGIVTQAGIALGALVMFPLVSIFHLFDEGIPCVNSCTP</sequence>
<keyword evidence="7 9" id="KW-1133">Transmembrane helix</keyword>
<dbReference type="Pfam" id="PF06237">
    <property type="entry name" value="SLC52_ribofla_tr"/>
    <property type="match status" value="2"/>
</dbReference>
<evidence type="ECO:0000256" key="9">
    <source>
        <dbReference type="RuleBase" id="RU368035"/>
    </source>
</evidence>
<keyword evidence="5 9" id="KW-1003">Cell membrane</keyword>
<evidence type="ECO:0000256" key="5">
    <source>
        <dbReference type="ARBA" id="ARBA00022475"/>
    </source>
</evidence>
<evidence type="ECO:0000256" key="2">
    <source>
        <dbReference type="ARBA" id="ARBA00004651"/>
    </source>
</evidence>
<dbReference type="PANTHER" id="PTHR12929">
    <property type="entry name" value="SOLUTE CARRIER FAMILY 52"/>
    <property type="match status" value="1"/>
</dbReference>
<feature type="transmembrane region" description="Helical" evidence="9">
    <location>
        <begin position="95"/>
        <end position="116"/>
    </location>
</feature>